<evidence type="ECO:0000313" key="2">
    <source>
        <dbReference type="Proteomes" id="UP000675781"/>
    </source>
</evidence>
<dbReference type="EMBL" id="JAGSOG010000417">
    <property type="protein sequence ID" value="MBR7839301.1"/>
    <property type="molecule type" value="Genomic_DNA"/>
</dbReference>
<dbReference type="Proteomes" id="UP000675781">
    <property type="component" value="Unassembled WGS sequence"/>
</dbReference>
<protein>
    <submittedName>
        <fullName evidence="1">Uncharacterized protein</fullName>
    </submittedName>
</protein>
<dbReference type="Gene3D" id="2.120.10.70">
    <property type="entry name" value="Fucose-specific lectin"/>
    <property type="match status" value="2"/>
</dbReference>
<accession>A0A941EYB0</accession>
<keyword evidence="2" id="KW-1185">Reference proteome</keyword>
<reference evidence="1" key="1">
    <citation type="submission" date="2021-04" db="EMBL/GenBank/DDBJ databases">
        <title>Genome based classification of Actinospica acidithermotolerans sp. nov., an actinobacterium isolated from an Indonesian hot spring.</title>
        <authorList>
            <person name="Kusuma A.B."/>
            <person name="Putra K.E."/>
            <person name="Nafisah S."/>
            <person name="Loh J."/>
            <person name="Nouioui I."/>
            <person name="Goodfellow M."/>
        </authorList>
    </citation>
    <scope>NUCLEOTIDE SEQUENCE</scope>
    <source>
        <strain evidence="1">CSCA 57</strain>
    </source>
</reference>
<organism evidence="1 2">
    <name type="scientific">Actinospica durhamensis</name>
    <dbReference type="NCBI Taxonomy" id="1508375"/>
    <lineage>
        <taxon>Bacteria</taxon>
        <taxon>Bacillati</taxon>
        <taxon>Actinomycetota</taxon>
        <taxon>Actinomycetes</taxon>
        <taxon>Catenulisporales</taxon>
        <taxon>Actinospicaceae</taxon>
        <taxon>Actinospica</taxon>
    </lineage>
</organism>
<sequence>MFRPPQPIKASGQLGIPDQTDVFTFGRSGPLQVFWVHGLGRPWEGPAVISPNGRFPEGAEAAVSPQYGSPNQTDVFAVDDNGQLQVFWVNGSGPWNGPTAIGPAWRFPPGAPVAASVQHGVDNQTDVFAVDDDGQLQVFWVGGSGSWSGPVGIGQVGMFPPGASVAASAHYGVDNQTDVFAVDDSGQLQVFWVNGTGAWNGPVSIGRAVFPPGASVATSAHYGIDNRTDVFAVDNHGQLRVFWVIGTSPWSGPANIGEAMFPPGASVAASAQYGIDNQTDVFAVDNNGQLRAFWANGTGPWSGPVNIGPAGMFPRGASLATSAHYGAEDQTDVFAADNNGQLHMFWVKGAGPWSGPVRIGTPYSPSVRPAFIFAKDASGASDIEWHAFVNGRSAGTITHVWGLPPPLDTTCMQAVWAAPGPATPACGSPAAFLDGQGNVHVFFVSQADNRVWQIMGGDSRGSYNWFVGKFGNTNNRLPAPSSDPAALLTPDGTQHVFYCAAEGGLWHVWWDPFTRPNGGTGVFSDASWGDQQAFGAPAAFQDSAGDIHVLYRREGKIYQTIGQIERRTDGTTTYTNFRTWPFGDTPAAADGDIAAVTTSSGNQ</sequence>
<dbReference type="AlphaFoldDB" id="A0A941EYB0"/>
<name>A0A941EYB0_9ACTN</name>
<dbReference type="RefSeq" id="WP_212533739.1">
    <property type="nucleotide sequence ID" value="NZ_JAGSOG010000417.1"/>
</dbReference>
<evidence type="ECO:0000313" key="1">
    <source>
        <dbReference type="EMBL" id="MBR7839301.1"/>
    </source>
</evidence>
<gene>
    <name evidence="1" type="ORF">KDL01_38930</name>
</gene>
<comment type="caution">
    <text evidence="1">The sequence shown here is derived from an EMBL/GenBank/DDBJ whole genome shotgun (WGS) entry which is preliminary data.</text>
</comment>
<dbReference type="SUPFAM" id="SSF89372">
    <property type="entry name" value="Fucose-specific lectin"/>
    <property type="match status" value="3"/>
</dbReference>
<proteinExistence type="predicted"/>